<dbReference type="GO" id="GO:0008408">
    <property type="term" value="F:3'-5' exonuclease activity"/>
    <property type="evidence" value="ECO:0007669"/>
    <property type="project" value="InterPro"/>
</dbReference>
<comment type="caution">
    <text evidence="9">The sequence shown here is derived from an EMBL/GenBank/DDBJ whole genome shotgun (WGS) entry which is preliminary data.</text>
</comment>
<keyword evidence="5" id="KW-0235">DNA replication</keyword>
<dbReference type="GO" id="GO:0006260">
    <property type="term" value="P:DNA replication"/>
    <property type="evidence" value="ECO:0007669"/>
    <property type="project" value="UniProtKB-KW"/>
</dbReference>
<dbReference type="InterPro" id="IPR016195">
    <property type="entry name" value="Pol/histidinol_Pase-like"/>
</dbReference>
<dbReference type="NCBIfam" id="TIGR00594">
    <property type="entry name" value="polc"/>
    <property type="match status" value="1"/>
</dbReference>
<dbReference type="SMART" id="SM00481">
    <property type="entry name" value="POLIIIAc"/>
    <property type="match status" value="1"/>
</dbReference>
<dbReference type="InterPro" id="IPR004013">
    <property type="entry name" value="PHP_dom"/>
</dbReference>
<evidence type="ECO:0000256" key="1">
    <source>
        <dbReference type="ARBA" id="ARBA00012417"/>
    </source>
</evidence>
<comment type="catalytic activity">
    <reaction evidence="7">
        <text>DNA(n) + a 2'-deoxyribonucleoside 5'-triphosphate = DNA(n+1) + diphosphate</text>
        <dbReference type="Rhea" id="RHEA:22508"/>
        <dbReference type="Rhea" id="RHEA-COMP:17339"/>
        <dbReference type="Rhea" id="RHEA-COMP:17340"/>
        <dbReference type="ChEBI" id="CHEBI:33019"/>
        <dbReference type="ChEBI" id="CHEBI:61560"/>
        <dbReference type="ChEBI" id="CHEBI:173112"/>
        <dbReference type="EC" id="2.7.7.7"/>
    </reaction>
</comment>
<accession>A0A4U8T2X5</accession>
<evidence type="ECO:0000256" key="4">
    <source>
        <dbReference type="ARBA" id="ARBA00022695"/>
    </source>
</evidence>
<dbReference type="Proteomes" id="UP000029714">
    <property type="component" value="Unassembled WGS sequence"/>
</dbReference>
<dbReference type="InterPro" id="IPR011708">
    <property type="entry name" value="DNA_pol3_alpha_NTPase_dom"/>
</dbReference>
<reference evidence="9 10" key="1">
    <citation type="journal article" date="2014" name="Genome Announc.">
        <title>Draft genome sequences of eight enterohepatic helicobacter species isolated from both laboratory and wild rodents.</title>
        <authorList>
            <person name="Sheh A."/>
            <person name="Shen Z."/>
            <person name="Fox J.G."/>
        </authorList>
    </citation>
    <scope>NUCLEOTIDE SEQUENCE [LARGE SCALE GENOMIC DNA]</scope>
    <source>
        <strain evidence="9 10">MIT 97-6194</strain>
    </source>
</reference>
<keyword evidence="4 9" id="KW-0548">Nucleotidyltransferase</keyword>
<dbReference type="STRING" id="1548018.LS64_11490"/>
<keyword evidence="3 9" id="KW-0808">Transferase</keyword>
<dbReference type="Gene3D" id="1.10.150.870">
    <property type="match status" value="1"/>
</dbReference>
<sequence length="1291" mass="147216">MSELKNIESINNANDTIQNKYDINRYKKDSSLIVPYTHLHLHTEYSLLDGAMRIKELAGKIKELGMDSVAMSDHGNMFGALEFYKAMKENGIKPIIGIEAYLHNKQDLDNKDRNVPRFHLCLFAKNEEGYKNLLYLSSQSFIHGMYKYPRINKKILREHCSGLVCTSACISGEIAWHLNLNPRMESKRLHKKKTMGASGYDAALESALEYKDMFGEDFYIEIMRHGIDDQLYIDNALIDISLKTGIKLIATNDAHYLKRDDADLQDAAKMIAMGKNIDDEKRLYQPLSEFYVKSGREMLDLFSDIPEAVFNTQEIADKCNLELDLKNDKNPPTPPSFTFAKEYAKAEGLDIESEEEYFVHKCKKGLAKKLKKIPPKEHQIYIDRLDYEMKIINQMKFPGYMLIVWDFINFAKENKIPVGPGRGSAAGSLVSYCLEITDIDPIKYDLLFERFLNPERVSMPDIDTDFCQLRRNEVIEYMREKYGKYNVAQVVTFGKMLARSAIRDIGRIYNMPLNDTNNFAKLIPTKPGITLQGYTDKKSGKYVEGAIDLEPKIKQLIESNPKARQVWDMALKVENLNRNTGKHAAALVVDSKQELWHKVPLYVYRKTNKKKLDDESEEYYSDSEELITQYSMKYLEEVDLVKFDFLGLRTLSVVKDTLDIIKDTDNITLDLSNVDVNDPKVYQTLRSGNTLGIFQLESNGMQEINRKLQPTDINDAIALLALFRPGPMESGMTDSFIERKHGREKITYMFDELEPILKSTYGIIVYQEQVMQIVQVIGGFSLGEADLIRRAMGKKDTKIMEKNKEKFANGAESKGFDRKKAEELFDLIEKFAGYGFNKSHSAAYGILTFQTSYLKTYFKHEFMAALLTSKSNKIESVAKYIDEVRAMGIEVLPPHVNISKTNFSVVIEKSNIKKIVFGLAAVKSAGKNALQNIIDNRLENGVYKDLADFIMRVDFNKLSKRAIEPLIKSGSLDNLGFSRASMLENVDYICEMGRNAQKAKAEMTNGLFGQDSFKISLKMKNLPELPHKILLENEFECLGIYISGHPLDEFKDEINSIKNVVKIKDLETLEDSSSVLIIGKIQKIEKRISKKSNRTYGVTKIIDFSGAQELILFENQQEILEEMDLSEPVGIVGKVSKNVVLDKEYGEEDSMNGLESAVSYKVDIKIFDIKSLQECKDVNIRVRRDKNYGKAEALQDIESSYENHVTPIDLVGQMSQKDSCLCIIFDSMIEKKDVEKIANLAKIHKGNSKFAIGFKNIESKSAYLMQSNFYVSHSLESELEKLFPAAKLKVI</sequence>
<dbReference type="InterPro" id="IPR004805">
    <property type="entry name" value="DnaE2/DnaE/PolC"/>
</dbReference>
<dbReference type="OrthoDB" id="9803237at2"/>
<dbReference type="InterPro" id="IPR003141">
    <property type="entry name" value="Pol/His_phosphatase_N"/>
</dbReference>
<evidence type="ECO:0000256" key="6">
    <source>
        <dbReference type="ARBA" id="ARBA00022932"/>
    </source>
</evidence>
<dbReference type="RefSeq" id="WP_081948369.1">
    <property type="nucleotide sequence ID" value="NZ_JRMP02000013.1"/>
</dbReference>
<evidence type="ECO:0000313" key="9">
    <source>
        <dbReference type="EMBL" id="TLD93648.1"/>
    </source>
</evidence>
<evidence type="ECO:0000256" key="3">
    <source>
        <dbReference type="ARBA" id="ARBA00022679"/>
    </source>
</evidence>
<dbReference type="Pfam" id="PF14579">
    <property type="entry name" value="HHH_6"/>
    <property type="match status" value="1"/>
</dbReference>
<dbReference type="InterPro" id="IPR041931">
    <property type="entry name" value="DNA_pol3_alpha_thumb_dom"/>
</dbReference>
<dbReference type="PANTHER" id="PTHR32294">
    <property type="entry name" value="DNA POLYMERASE III SUBUNIT ALPHA"/>
    <property type="match status" value="1"/>
</dbReference>
<evidence type="ECO:0000259" key="8">
    <source>
        <dbReference type="SMART" id="SM00481"/>
    </source>
</evidence>
<dbReference type="NCBIfam" id="NF004226">
    <property type="entry name" value="PRK05673.1"/>
    <property type="match status" value="1"/>
</dbReference>
<proteinExistence type="predicted"/>
<feature type="domain" description="Polymerase/histidinol phosphatase N-terminal" evidence="8">
    <location>
        <begin position="37"/>
        <end position="104"/>
    </location>
</feature>
<gene>
    <name evidence="9" type="ORF">LS64_008455</name>
</gene>
<dbReference type="InterPro" id="IPR029460">
    <property type="entry name" value="DNAPol_HHH"/>
</dbReference>
<dbReference type="Pfam" id="PF02811">
    <property type="entry name" value="PHP"/>
    <property type="match status" value="1"/>
</dbReference>
<reference evidence="9 10" key="2">
    <citation type="journal article" date="2016" name="Infect. Immun.">
        <title>Helicobacter saguini, a Novel Helicobacter Isolated from Cotton-Top Tamarins with Ulcerative Colitis, Has Proinflammatory Properties and Induces Typhlocolitis and Dysplasia in Gnotobiotic IL-10-/- Mice.</title>
        <authorList>
            <person name="Shen Z."/>
            <person name="Mannion A."/>
            <person name="Whary M.T."/>
            <person name="Muthupalani S."/>
            <person name="Sheh A."/>
            <person name="Feng Y."/>
            <person name="Gong G."/>
            <person name="Vandamme P."/>
            <person name="Holcombe H.R."/>
            <person name="Paster B.J."/>
            <person name="Fox J.G."/>
        </authorList>
    </citation>
    <scope>NUCLEOTIDE SEQUENCE [LARGE SCALE GENOMIC DNA]</scope>
    <source>
        <strain evidence="9 10">MIT 97-6194</strain>
    </source>
</reference>
<evidence type="ECO:0000256" key="7">
    <source>
        <dbReference type="ARBA" id="ARBA00049244"/>
    </source>
</evidence>
<dbReference type="SUPFAM" id="SSF89550">
    <property type="entry name" value="PHP domain-like"/>
    <property type="match status" value="1"/>
</dbReference>
<dbReference type="PANTHER" id="PTHR32294:SF0">
    <property type="entry name" value="DNA POLYMERASE III SUBUNIT ALPHA"/>
    <property type="match status" value="1"/>
</dbReference>
<dbReference type="Gene3D" id="1.10.10.1600">
    <property type="entry name" value="Bacterial DNA polymerase III alpha subunit, thumb domain"/>
    <property type="match status" value="1"/>
</dbReference>
<evidence type="ECO:0000256" key="2">
    <source>
        <dbReference type="ARBA" id="ARBA00019114"/>
    </source>
</evidence>
<evidence type="ECO:0000313" key="10">
    <source>
        <dbReference type="Proteomes" id="UP000029714"/>
    </source>
</evidence>
<dbReference type="EMBL" id="JRMP02000013">
    <property type="protein sequence ID" value="TLD93648.1"/>
    <property type="molecule type" value="Genomic_DNA"/>
</dbReference>
<dbReference type="Pfam" id="PF07733">
    <property type="entry name" value="DNA_pol3_alpha"/>
    <property type="match status" value="1"/>
</dbReference>
<dbReference type="GO" id="GO:0003887">
    <property type="term" value="F:DNA-directed DNA polymerase activity"/>
    <property type="evidence" value="ECO:0007669"/>
    <property type="project" value="UniProtKB-KW"/>
</dbReference>
<evidence type="ECO:0000256" key="5">
    <source>
        <dbReference type="ARBA" id="ARBA00022705"/>
    </source>
</evidence>
<dbReference type="EC" id="2.7.7.7" evidence="1"/>
<dbReference type="InterPro" id="IPR040982">
    <property type="entry name" value="DNA_pol3_finger"/>
</dbReference>
<organism evidence="9 10">
    <name type="scientific">Helicobacter saguini</name>
    <dbReference type="NCBI Taxonomy" id="1548018"/>
    <lineage>
        <taxon>Bacteria</taxon>
        <taxon>Pseudomonadati</taxon>
        <taxon>Campylobacterota</taxon>
        <taxon>Epsilonproteobacteria</taxon>
        <taxon>Campylobacterales</taxon>
        <taxon>Helicobacteraceae</taxon>
        <taxon>Helicobacter</taxon>
    </lineage>
</organism>
<dbReference type="CDD" id="cd12113">
    <property type="entry name" value="PHP_PolIIIA_DnaE3"/>
    <property type="match status" value="1"/>
</dbReference>
<keyword evidence="10" id="KW-1185">Reference proteome</keyword>
<name>A0A4U8T2X5_9HELI</name>
<dbReference type="Gene3D" id="3.20.20.140">
    <property type="entry name" value="Metal-dependent hydrolases"/>
    <property type="match status" value="1"/>
</dbReference>
<dbReference type="Pfam" id="PF17657">
    <property type="entry name" value="DNA_pol3_finger"/>
    <property type="match status" value="1"/>
</dbReference>
<keyword evidence="6" id="KW-0239">DNA-directed DNA polymerase</keyword>
<protein>
    <recommendedName>
        <fullName evidence="2">DNA polymerase III subunit alpha</fullName>
        <ecNumber evidence="1">2.7.7.7</ecNumber>
    </recommendedName>
</protein>